<keyword evidence="6 7" id="KW-0862">Zinc</keyword>
<dbReference type="Proteomes" id="UP000199598">
    <property type="component" value="Unassembled WGS sequence"/>
</dbReference>
<evidence type="ECO:0000256" key="2">
    <source>
        <dbReference type="ARBA" id="ARBA00022722"/>
    </source>
</evidence>
<keyword evidence="7" id="KW-0963">Cytoplasm</keyword>
<dbReference type="NCBIfam" id="TIGR00043">
    <property type="entry name" value="rRNA maturation RNase YbeY"/>
    <property type="match status" value="1"/>
</dbReference>
<keyword evidence="7" id="KW-0698">rRNA processing</keyword>
<gene>
    <name evidence="7" type="primary">ybeY</name>
    <name evidence="8" type="ORF">SAMN04488518_101483</name>
</gene>
<evidence type="ECO:0000256" key="5">
    <source>
        <dbReference type="ARBA" id="ARBA00022801"/>
    </source>
</evidence>
<evidence type="ECO:0000256" key="4">
    <source>
        <dbReference type="ARBA" id="ARBA00022759"/>
    </source>
</evidence>
<accession>A0A1I3VPU5</accession>
<keyword evidence="4 7" id="KW-0255">Endonuclease</keyword>
<comment type="cofactor">
    <cofactor evidence="7">
        <name>Zn(2+)</name>
        <dbReference type="ChEBI" id="CHEBI:29105"/>
    </cofactor>
    <text evidence="7">Binds 1 zinc ion.</text>
</comment>
<dbReference type="Gene3D" id="3.40.390.30">
    <property type="entry name" value="Metalloproteases ('zincins'), catalytic domain"/>
    <property type="match status" value="1"/>
</dbReference>
<dbReference type="PANTHER" id="PTHR46986">
    <property type="entry name" value="ENDORIBONUCLEASE YBEY, CHLOROPLASTIC"/>
    <property type="match status" value="1"/>
</dbReference>
<dbReference type="EC" id="3.1.-.-" evidence="7"/>
<protein>
    <recommendedName>
        <fullName evidence="7">Endoribonuclease YbeY</fullName>
        <ecNumber evidence="7">3.1.-.-</ecNumber>
    </recommendedName>
</protein>
<evidence type="ECO:0000256" key="7">
    <source>
        <dbReference type="HAMAP-Rule" id="MF_00009"/>
    </source>
</evidence>
<dbReference type="RefSeq" id="WP_093516440.1">
    <property type="nucleotide sequence ID" value="NZ_FOSK01000001.1"/>
</dbReference>
<keyword evidence="3 7" id="KW-0479">Metal-binding</keyword>
<keyword evidence="5 7" id="KW-0378">Hydrolase</keyword>
<dbReference type="InterPro" id="IPR020549">
    <property type="entry name" value="YbeY_CS"/>
</dbReference>
<comment type="subcellular location">
    <subcellularLocation>
        <location evidence="7">Cytoplasm</location>
    </subcellularLocation>
</comment>
<feature type="binding site" evidence="7">
    <location>
        <position position="127"/>
    </location>
    <ligand>
        <name>Zn(2+)</name>
        <dbReference type="ChEBI" id="CHEBI:29105"/>
        <note>catalytic</note>
    </ligand>
</feature>
<dbReference type="Pfam" id="PF02130">
    <property type="entry name" value="YbeY"/>
    <property type="match status" value="1"/>
</dbReference>
<feature type="binding site" evidence="7">
    <location>
        <position position="133"/>
    </location>
    <ligand>
        <name>Zn(2+)</name>
        <dbReference type="ChEBI" id="CHEBI:29105"/>
        <note>catalytic</note>
    </ligand>
</feature>
<evidence type="ECO:0000256" key="3">
    <source>
        <dbReference type="ARBA" id="ARBA00022723"/>
    </source>
</evidence>
<keyword evidence="2 7" id="KW-0540">Nuclease</keyword>
<evidence type="ECO:0000313" key="9">
    <source>
        <dbReference type="Proteomes" id="UP000199598"/>
    </source>
</evidence>
<evidence type="ECO:0000256" key="1">
    <source>
        <dbReference type="ARBA" id="ARBA00010875"/>
    </source>
</evidence>
<evidence type="ECO:0000256" key="6">
    <source>
        <dbReference type="ARBA" id="ARBA00022833"/>
    </source>
</evidence>
<name>A0A1I3VPU5_9HYPH</name>
<feature type="binding site" evidence="7">
    <location>
        <position position="123"/>
    </location>
    <ligand>
        <name>Zn(2+)</name>
        <dbReference type="ChEBI" id="CHEBI:29105"/>
        <note>catalytic</note>
    </ligand>
</feature>
<dbReference type="InterPro" id="IPR023091">
    <property type="entry name" value="MetalPrtase_cat_dom_sf_prd"/>
</dbReference>
<dbReference type="EMBL" id="FOSK01000001">
    <property type="protein sequence ID" value="SFJ96277.1"/>
    <property type="molecule type" value="Genomic_DNA"/>
</dbReference>
<organism evidence="8 9">
    <name type="scientific">Pseudovibrio ascidiaceicola</name>
    <dbReference type="NCBI Taxonomy" id="285279"/>
    <lineage>
        <taxon>Bacteria</taxon>
        <taxon>Pseudomonadati</taxon>
        <taxon>Pseudomonadota</taxon>
        <taxon>Alphaproteobacteria</taxon>
        <taxon>Hyphomicrobiales</taxon>
        <taxon>Stappiaceae</taxon>
        <taxon>Pseudovibrio</taxon>
    </lineage>
</organism>
<evidence type="ECO:0000313" key="8">
    <source>
        <dbReference type="EMBL" id="SFJ96277.1"/>
    </source>
</evidence>
<comment type="similarity">
    <text evidence="1 7">Belongs to the endoribonuclease YbeY family.</text>
</comment>
<dbReference type="SUPFAM" id="SSF55486">
    <property type="entry name" value="Metalloproteases ('zincins'), catalytic domain"/>
    <property type="match status" value="1"/>
</dbReference>
<reference evidence="8 9" key="1">
    <citation type="submission" date="2016-10" db="EMBL/GenBank/DDBJ databases">
        <authorList>
            <person name="Varghese N."/>
            <person name="Submissions S."/>
        </authorList>
    </citation>
    <scope>NUCLEOTIDE SEQUENCE [LARGE SCALE GENOMIC DNA]</scope>
    <source>
        <strain evidence="8 9">DSM 16392</strain>
    </source>
</reference>
<dbReference type="PANTHER" id="PTHR46986:SF1">
    <property type="entry name" value="ENDORIBONUCLEASE YBEY, CHLOROPLASTIC"/>
    <property type="match status" value="1"/>
</dbReference>
<keyword evidence="7" id="KW-0690">Ribosome biogenesis</keyword>
<proteinExistence type="inferred from homology"/>
<dbReference type="InterPro" id="IPR002036">
    <property type="entry name" value="YbeY"/>
</dbReference>
<dbReference type="PROSITE" id="PS01306">
    <property type="entry name" value="UPF0054"/>
    <property type="match status" value="1"/>
</dbReference>
<sequence>MNTACPVHIDLLIEAGDWESEELLEAIAEKAIAAAFATSELSVIENTEVSLVFTDDAHIQELNKTWREKDKPTNVLSFPGDDSEEPPFGPLLGDIIIAKETVKREAVELEIPFEHHLIHLIVHGTLHLFGYDHQIDEEAEEMEAEERLILASLQIPDPYKDAPLSADK</sequence>
<dbReference type="HAMAP" id="MF_00009">
    <property type="entry name" value="Endoribonucl_YbeY"/>
    <property type="match status" value="1"/>
</dbReference>
<keyword evidence="9" id="KW-1185">Reference proteome</keyword>
<comment type="function">
    <text evidence="7">Single strand-specific metallo-endoribonuclease involved in late-stage 70S ribosome quality control and in maturation of the 3' terminus of the 16S rRNA.</text>
</comment>
<comment type="caution">
    <text evidence="8">The sequence shown here is derived from an EMBL/GenBank/DDBJ whole genome shotgun (WGS) entry which is preliminary data.</text>
</comment>